<dbReference type="InterPro" id="IPR048256">
    <property type="entry name" value="Tektin-like"/>
</dbReference>
<dbReference type="InterPro" id="IPR000435">
    <property type="entry name" value="Tektins"/>
</dbReference>
<feature type="coiled-coil region" evidence="4">
    <location>
        <begin position="345"/>
        <end position="372"/>
    </location>
</feature>
<dbReference type="OMA" id="FDHRGKM"/>
<keyword evidence="3" id="KW-0966">Cell projection</keyword>
<comment type="similarity">
    <text evidence="1 3">Belongs to the tektin family.</text>
</comment>
<dbReference type="PRINTS" id="PR00511">
    <property type="entry name" value="TEKTIN"/>
</dbReference>
<dbReference type="EnsemblMetazoa" id="XM_038201532.1">
    <property type="protein sequence ID" value="XP_038057460.1"/>
    <property type="gene ID" value="LOC119729038"/>
</dbReference>
<protein>
    <recommendedName>
        <fullName evidence="3">Tektin</fullName>
    </recommendedName>
</protein>
<dbReference type="GO" id="GO:0005634">
    <property type="term" value="C:nucleus"/>
    <property type="evidence" value="ECO:0007669"/>
    <property type="project" value="TreeGrafter"/>
</dbReference>
<dbReference type="Pfam" id="PF03148">
    <property type="entry name" value="Tektin"/>
    <property type="match status" value="1"/>
</dbReference>
<evidence type="ECO:0000256" key="1">
    <source>
        <dbReference type="ARBA" id="ARBA00007209"/>
    </source>
</evidence>
<keyword evidence="4" id="KW-0175">Coiled coil</keyword>
<organism evidence="6 7">
    <name type="scientific">Patiria miniata</name>
    <name type="common">Bat star</name>
    <name type="synonym">Asterina miniata</name>
    <dbReference type="NCBI Taxonomy" id="46514"/>
    <lineage>
        <taxon>Eukaryota</taxon>
        <taxon>Metazoa</taxon>
        <taxon>Echinodermata</taxon>
        <taxon>Eleutherozoa</taxon>
        <taxon>Asterozoa</taxon>
        <taxon>Asteroidea</taxon>
        <taxon>Valvatacea</taxon>
        <taxon>Valvatida</taxon>
        <taxon>Asterinidae</taxon>
        <taxon>Patiria</taxon>
    </lineage>
</organism>
<keyword evidence="3" id="KW-0969">Cilium</keyword>
<dbReference type="GO" id="GO:0060294">
    <property type="term" value="P:cilium movement involved in cell motility"/>
    <property type="evidence" value="ECO:0007669"/>
    <property type="project" value="UniProtKB-UniRule"/>
</dbReference>
<feature type="coiled-coil region" evidence="4">
    <location>
        <begin position="78"/>
        <end position="105"/>
    </location>
</feature>
<feature type="region of interest" description="Disordered" evidence="5">
    <location>
        <begin position="1"/>
        <end position="20"/>
    </location>
</feature>
<keyword evidence="7" id="KW-1185">Reference proteome</keyword>
<dbReference type="Proteomes" id="UP000887568">
    <property type="component" value="Unplaced"/>
</dbReference>
<dbReference type="GeneID" id="119729038"/>
<dbReference type="PANTHER" id="PTHR19960:SF7">
    <property type="entry name" value="TEKTIN"/>
    <property type="match status" value="1"/>
</dbReference>
<dbReference type="PANTHER" id="PTHR19960">
    <property type="entry name" value="TEKTIN"/>
    <property type="match status" value="1"/>
</dbReference>
<dbReference type="GO" id="GO:0060271">
    <property type="term" value="P:cilium assembly"/>
    <property type="evidence" value="ECO:0007669"/>
    <property type="project" value="UniProtKB-UniRule"/>
</dbReference>
<dbReference type="AlphaFoldDB" id="A0A914A1F7"/>
<feature type="coiled-coil region" evidence="4">
    <location>
        <begin position="272"/>
        <end position="313"/>
    </location>
</feature>
<dbReference type="RefSeq" id="XP_038057460.1">
    <property type="nucleotide sequence ID" value="XM_038201532.1"/>
</dbReference>
<evidence type="ECO:0000313" key="7">
    <source>
        <dbReference type="Proteomes" id="UP000887568"/>
    </source>
</evidence>
<accession>A0A914A1F7</accession>
<keyword evidence="2" id="KW-0963">Cytoplasm</keyword>
<evidence type="ECO:0000256" key="3">
    <source>
        <dbReference type="RuleBase" id="RU367040"/>
    </source>
</evidence>
<evidence type="ECO:0000256" key="2">
    <source>
        <dbReference type="ARBA" id="ARBA00022490"/>
    </source>
</evidence>
<evidence type="ECO:0000313" key="6">
    <source>
        <dbReference type="EnsemblMetazoa" id="XP_038057460.1"/>
    </source>
</evidence>
<evidence type="ECO:0000256" key="5">
    <source>
        <dbReference type="SAM" id="MobiDB-lite"/>
    </source>
</evidence>
<dbReference type="CTD" id="27285"/>
<proteinExistence type="inferred from homology"/>
<keyword evidence="3" id="KW-0282">Flagellum</keyword>
<reference evidence="6" key="1">
    <citation type="submission" date="2022-11" db="UniProtKB">
        <authorList>
            <consortium name="EnsemblMetazoa"/>
        </authorList>
    </citation>
    <scope>IDENTIFICATION</scope>
</reference>
<sequence length="430" mass="49582">MSIRADIASKPATHYAPSDWHTNNHLLATNAEKLRDGSHDTRQSSHQLRNDTYNRTAWGIHDSTTRLSNRIDDIEKWRETLEKTLADTDEEIARLSRDKDEAERALEAKALPLDVATECVTLRDGRRKIDVVDDEASAQLNKEVDVIEGIKEALQAKVASAFEQLCLLQEARQQLAADLRDKTEAKQIDTYCQDLSIDSPDICLQPNSTRTPKGSVTPQTWQDFSQYNTDRANAEIRSSTHLREAINSTIKQTDNDLEAQRQASEFALRKRIHEMEQAKDEDEWQKKNTEEEIAKQEKNIRDLERAIQDKQNPLMLAMTRLENRTYRPNVELCRDNAQYGLVGEVHEIQDSIKALQKKLQDAHNIRDANEKQLYRIKQDLVLKNNSLDLDNKCMRVREQLTSRPVTQTQKNLGTFRTDREVYTAMNAIQY</sequence>
<dbReference type="OrthoDB" id="440745at2759"/>
<dbReference type="GO" id="GO:0015630">
    <property type="term" value="C:microtubule cytoskeleton"/>
    <property type="evidence" value="ECO:0007669"/>
    <property type="project" value="UniProtKB-UniRule"/>
</dbReference>
<name>A0A914A1F7_PATMI</name>
<dbReference type="GO" id="GO:0005930">
    <property type="term" value="C:axoneme"/>
    <property type="evidence" value="ECO:0007669"/>
    <property type="project" value="UniProtKB-SubCell"/>
</dbReference>
<evidence type="ECO:0000256" key="4">
    <source>
        <dbReference type="SAM" id="Coils"/>
    </source>
</evidence>
<comment type="subcellular location">
    <subcellularLocation>
        <location evidence="3">Cytoplasm</location>
        <location evidence="3">Cytoskeleton</location>
        <location evidence="3">Cilium axoneme</location>
    </subcellularLocation>
</comment>